<keyword evidence="2" id="KW-1185">Reference proteome</keyword>
<name>A0AAP0INJ1_9MAGN</name>
<organism evidence="1 2">
    <name type="scientific">Stephania cephalantha</name>
    <dbReference type="NCBI Taxonomy" id="152367"/>
    <lineage>
        <taxon>Eukaryota</taxon>
        <taxon>Viridiplantae</taxon>
        <taxon>Streptophyta</taxon>
        <taxon>Embryophyta</taxon>
        <taxon>Tracheophyta</taxon>
        <taxon>Spermatophyta</taxon>
        <taxon>Magnoliopsida</taxon>
        <taxon>Ranunculales</taxon>
        <taxon>Menispermaceae</taxon>
        <taxon>Menispermoideae</taxon>
        <taxon>Cissampelideae</taxon>
        <taxon>Stephania</taxon>
    </lineage>
</organism>
<evidence type="ECO:0000313" key="2">
    <source>
        <dbReference type="Proteomes" id="UP001419268"/>
    </source>
</evidence>
<dbReference type="Proteomes" id="UP001419268">
    <property type="component" value="Unassembled WGS sequence"/>
</dbReference>
<proteinExistence type="predicted"/>
<accession>A0AAP0INJ1</accession>
<dbReference type="PANTHER" id="PTHR34538:SF13">
    <property type="entry name" value="OS02G0637200 PROTEIN"/>
    <property type="match status" value="1"/>
</dbReference>
<dbReference type="PANTHER" id="PTHR34538">
    <property type="entry name" value="EXPRESSED PROTEIN"/>
    <property type="match status" value="1"/>
</dbReference>
<comment type="caution">
    <text evidence="1">The sequence shown here is derived from an EMBL/GenBank/DDBJ whole genome shotgun (WGS) entry which is preliminary data.</text>
</comment>
<evidence type="ECO:0000313" key="1">
    <source>
        <dbReference type="EMBL" id="KAK9117812.1"/>
    </source>
</evidence>
<dbReference type="EMBL" id="JBBNAG010000007">
    <property type="protein sequence ID" value="KAK9117812.1"/>
    <property type="molecule type" value="Genomic_DNA"/>
</dbReference>
<protein>
    <submittedName>
        <fullName evidence="1">Uncharacterized protein</fullName>
    </submittedName>
</protein>
<sequence length="94" mass="11484">MHMMGVAMGDIVGNVHVACLDHHYYYYYYYYYYYLGGLRRRVRSLFWRVRAEIRRQVKKKNNTSASHHRRNFSFHYDPFSYALNFDNTCSAFLC</sequence>
<reference evidence="1 2" key="1">
    <citation type="submission" date="2024-01" db="EMBL/GenBank/DDBJ databases">
        <title>Genome assemblies of Stephania.</title>
        <authorList>
            <person name="Yang L."/>
        </authorList>
    </citation>
    <scope>NUCLEOTIDE SEQUENCE [LARGE SCALE GENOMIC DNA]</scope>
    <source>
        <strain evidence="1">JXDWG</strain>
        <tissue evidence="1">Leaf</tissue>
    </source>
</reference>
<dbReference type="AlphaFoldDB" id="A0AAP0INJ1"/>
<gene>
    <name evidence="1" type="ORF">Scep_015905</name>
</gene>